<keyword evidence="7" id="KW-0378">Hydrolase</keyword>
<accession>A0A1H4J7A3</accession>
<dbReference type="EMBL" id="FNSQ01000005">
    <property type="protein sequence ID" value="SEB42143.1"/>
    <property type="molecule type" value="Genomic_DNA"/>
</dbReference>
<dbReference type="OrthoDB" id="3771655at2"/>
<organism evidence="7 8">
    <name type="scientific">Microbacterium hydrocarbonoxydans</name>
    <dbReference type="NCBI Taxonomy" id="273678"/>
    <lineage>
        <taxon>Bacteria</taxon>
        <taxon>Bacillati</taxon>
        <taxon>Actinomycetota</taxon>
        <taxon>Actinomycetes</taxon>
        <taxon>Micrococcales</taxon>
        <taxon>Microbacteriaceae</taxon>
        <taxon>Microbacterium</taxon>
    </lineage>
</organism>
<dbReference type="Gene3D" id="2.60.40.10">
    <property type="entry name" value="Immunoglobulins"/>
    <property type="match status" value="1"/>
</dbReference>
<dbReference type="GO" id="GO:0004180">
    <property type="term" value="F:carboxypeptidase activity"/>
    <property type="evidence" value="ECO:0007669"/>
    <property type="project" value="UniProtKB-KW"/>
</dbReference>
<evidence type="ECO:0000256" key="1">
    <source>
        <dbReference type="ARBA" id="ARBA00000548"/>
    </source>
</evidence>
<keyword evidence="8" id="KW-1185">Reference proteome</keyword>
<evidence type="ECO:0000256" key="4">
    <source>
        <dbReference type="ARBA" id="ARBA00030238"/>
    </source>
</evidence>
<comment type="catalytic activity">
    <reaction evidence="1">
        <text>Endohydrolysis of (1-&gt;4)-alpha-D-glucosidic linkages in polysaccharides containing three or more (1-&gt;4)-alpha-linked D-glucose units.</text>
        <dbReference type="EC" id="3.2.1.1"/>
    </reaction>
</comment>
<dbReference type="EC" id="3.2.1.1" evidence="2"/>
<dbReference type="SUPFAM" id="SSF49478">
    <property type="entry name" value="Cna protein B-type domain"/>
    <property type="match status" value="2"/>
</dbReference>
<evidence type="ECO:0000256" key="6">
    <source>
        <dbReference type="SAM" id="SignalP"/>
    </source>
</evidence>
<keyword evidence="5" id="KW-0812">Transmembrane</keyword>
<dbReference type="SUPFAM" id="SSF49452">
    <property type="entry name" value="Starch-binding domain-like"/>
    <property type="match status" value="2"/>
</dbReference>
<name>A0A1H4J7A3_9MICO</name>
<keyword evidence="7" id="KW-0645">Protease</keyword>
<evidence type="ECO:0000256" key="3">
    <source>
        <dbReference type="ARBA" id="ARBA00022729"/>
    </source>
</evidence>
<keyword evidence="3 6" id="KW-0732">Signal</keyword>
<protein>
    <recommendedName>
        <fullName evidence="2">alpha-amylase</fullName>
        <ecNumber evidence="2">3.2.1.1</ecNumber>
    </recommendedName>
    <alternativeName>
        <fullName evidence="4">1,4-alpha-D-glucan glucanohydrolase</fullName>
    </alternativeName>
</protein>
<dbReference type="InterPro" id="IPR013784">
    <property type="entry name" value="Carb-bd-like_fold"/>
</dbReference>
<proteinExistence type="predicted"/>
<dbReference type="Pfam" id="PF13620">
    <property type="entry name" value="CarboxypepD_reg"/>
    <property type="match status" value="3"/>
</dbReference>
<evidence type="ECO:0000256" key="2">
    <source>
        <dbReference type="ARBA" id="ARBA00012595"/>
    </source>
</evidence>
<keyword evidence="5" id="KW-0472">Membrane</keyword>
<dbReference type="InterPro" id="IPR051417">
    <property type="entry name" value="SDr/BOS_complex"/>
</dbReference>
<dbReference type="InterPro" id="IPR013783">
    <property type="entry name" value="Ig-like_fold"/>
</dbReference>
<dbReference type="GO" id="GO:0004556">
    <property type="term" value="F:alpha-amylase activity"/>
    <property type="evidence" value="ECO:0007669"/>
    <property type="project" value="UniProtKB-EC"/>
</dbReference>
<dbReference type="GO" id="GO:0030246">
    <property type="term" value="F:carbohydrate binding"/>
    <property type="evidence" value="ECO:0007669"/>
    <property type="project" value="InterPro"/>
</dbReference>
<feature type="transmembrane region" description="Helical" evidence="5">
    <location>
        <begin position="642"/>
        <end position="661"/>
    </location>
</feature>
<reference evidence="8" key="1">
    <citation type="submission" date="2016-10" db="EMBL/GenBank/DDBJ databases">
        <authorList>
            <person name="Varghese N."/>
            <person name="Submissions S."/>
        </authorList>
    </citation>
    <scope>NUCLEOTIDE SEQUENCE [LARGE SCALE GENOMIC DNA]</scope>
    <source>
        <strain evidence="8">DSM 16089</strain>
    </source>
</reference>
<dbReference type="PANTHER" id="PTHR23303">
    <property type="entry name" value="CARBOXYPEPTIDASE REGULATORY REGION-CONTAINING"/>
    <property type="match status" value="1"/>
</dbReference>
<evidence type="ECO:0000256" key="5">
    <source>
        <dbReference type="SAM" id="Phobius"/>
    </source>
</evidence>
<evidence type="ECO:0000313" key="8">
    <source>
        <dbReference type="Proteomes" id="UP000183750"/>
    </source>
</evidence>
<gene>
    <name evidence="7" type="ORF">SAMN04489807_0628</name>
</gene>
<dbReference type="InterPro" id="IPR006311">
    <property type="entry name" value="TAT_signal"/>
</dbReference>
<dbReference type="AlphaFoldDB" id="A0A1H4J7A3"/>
<dbReference type="Gene3D" id="2.60.40.1120">
    <property type="entry name" value="Carboxypeptidase-like, regulatory domain"/>
    <property type="match status" value="3"/>
</dbReference>
<keyword evidence="7" id="KW-0121">Carboxypeptidase</keyword>
<dbReference type="PANTHER" id="PTHR23303:SF14">
    <property type="entry name" value="BOS COMPLEX SUBUNIT NOMO1-RELATED"/>
    <property type="match status" value="1"/>
</dbReference>
<dbReference type="Proteomes" id="UP000183750">
    <property type="component" value="Unassembled WGS sequence"/>
</dbReference>
<dbReference type="RefSeq" id="WP_139305230.1">
    <property type="nucleotide sequence ID" value="NZ_FNSQ01000005.1"/>
</dbReference>
<feature type="chain" id="PRO_5010321783" description="alpha-amylase" evidence="6">
    <location>
        <begin position="31"/>
        <end position="668"/>
    </location>
</feature>
<feature type="signal peptide" evidence="6">
    <location>
        <begin position="1"/>
        <end position="30"/>
    </location>
</feature>
<dbReference type="PROSITE" id="PS51318">
    <property type="entry name" value="TAT"/>
    <property type="match status" value="1"/>
</dbReference>
<keyword evidence="5" id="KW-1133">Transmembrane helix</keyword>
<sequence>MARRRAFIRAIVAGAAALALAIGGATTAMAADDDPVTGTGSISGVVTEVGGAALAGAVVHAETDDGSATADAVTDSSGAYTLTDLVDGDYTVRFATPDDAHLAEYWNDTREQWRAERISIVDGAAVSGIDAALATPPTGSISGTVTRDDDETPVAGVTVSASGASGAWDSTVTDANGEYTLSSLFDDSYVVGFYASGTDLKREYWEDTEDFGAATRIAVSGGPVTGIDAALSVGSGIEGVITRADDGAPVEGAYISALDPNNEIVGATETDAAGAYSLGGLPAGTYRIRFGSPDEELGSEYWKNAYLWEDALPITLAAQELISGIDADLDVVGYISGTVTRGSDGAPLSAMVLVYGENTPVLDPWGMTDAQGDYRIAVAPGTYRVRFRAQETGLLEEWWKNARSWDDATVVTVAPGHEVAAIDAEVEVSSKISGTVELDSDEQRTVTVEAWADGEIKGTATVHRTNGTYTLYVPEGTYILKASAVFPGSSTTAAPQYYDGVATAAEATPVVAEGRGALTGVDFTLVTDATPAPKPVLTLSAGSIVAGKDITVAGTGFAPGQKLAFELRSDPVALGSLTADASGRLGGTFRIPAGTPAGTHTLVALDASGAIVARATIQVTAASGGAVSGSVGGALATTGADLPTFAVMAASGLLLAGLLLVRRRRIHG</sequence>
<evidence type="ECO:0000313" key="7">
    <source>
        <dbReference type="EMBL" id="SEB42143.1"/>
    </source>
</evidence>
<dbReference type="GO" id="GO:0005975">
    <property type="term" value="P:carbohydrate metabolic process"/>
    <property type="evidence" value="ECO:0007669"/>
    <property type="project" value="UniProtKB-ARBA"/>
</dbReference>